<protein>
    <recommendedName>
        <fullName evidence="3">RRM domain-containing protein</fullName>
    </recommendedName>
</protein>
<name>A0ABC8KZ80_ERUVS</name>
<dbReference type="Proteomes" id="UP001642260">
    <property type="component" value="Unassembled WGS sequence"/>
</dbReference>
<dbReference type="EMBL" id="CAKOAT010387377">
    <property type="protein sequence ID" value="CAH8364714.1"/>
    <property type="molecule type" value="Genomic_DNA"/>
</dbReference>
<evidence type="ECO:0000313" key="1">
    <source>
        <dbReference type="EMBL" id="CAH8364714.1"/>
    </source>
</evidence>
<dbReference type="AlphaFoldDB" id="A0ABC8KZ80"/>
<dbReference type="Gene3D" id="3.30.70.330">
    <property type="match status" value="1"/>
</dbReference>
<dbReference type="InterPro" id="IPR012677">
    <property type="entry name" value="Nucleotide-bd_a/b_plait_sf"/>
</dbReference>
<organism evidence="1 2">
    <name type="scientific">Eruca vesicaria subsp. sativa</name>
    <name type="common">Garden rocket</name>
    <name type="synonym">Eruca sativa</name>
    <dbReference type="NCBI Taxonomy" id="29727"/>
    <lineage>
        <taxon>Eukaryota</taxon>
        <taxon>Viridiplantae</taxon>
        <taxon>Streptophyta</taxon>
        <taxon>Embryophyta</taxon>
        <taxon>Tracheophyta</taxon>
        <taxon>Spermatophyta</taxon>
        <taxon>Magnoliopsida</taxon>
        <taxon>eudicotyledons</taxon>
        <taxon>Gunneridae</taxon>
        <taxon>Pentapetalae</taxon>
        <taxon>rosids</taxon>
        <taxon>malvids</taxon>
        <taxon>Brassicales</taxon>
        <taxon>Brassicaceae</taxon>
        <taxon>Brassiceae</taxon>
        <taxon>Eruca</taxon>
    </lineage>
</organism>
<sequence length="239" mass="25902">MPGEKITLIPVPGEVITMPGESHVDMLKSFYDFVKSKVRIGVEGYNMSSLHTLDLVRSLAKLFESCGEVLAVQVPRDLQTNAINGRCTLVVLRGEGAQEKALALDGTDMGGWILSVTVLPSELSELSSSSGLSTAELAVRQVAHFERKSSEGISVTGYDHSLPGDVVKSDLTNRFSSCGKITDVFVLNSRALIYFFGIGAVHKALRLCREPDSVHRAKALPTPKRKINHEPAVPEAPFI</sequence>
<evidence type="ECO:0008006" key="3">
    <source>
        <dbReference type="Google" id="ProtNLM"/>
    </source>
</evidence>
<gene>
    <name evidence="1" type="ORF">ERUC_LOCUS30248</name>
</gene>
<comment type="caution">
    <text evidence="1">The sequence shown here is derived from an EMBL/GenBank/DDBJ whole genome shotgun (WGS) entry which is preliminary data.</text>
</comment>
<reference evidence="1 2" key="1">
    <citation type="submission" date="2022-03" db="EMBL/GenBank/DDBJ databases">
        <authorList>
            <person name="Macdonald S."/>
            <person name="Ahmed S."/>
            <person name="Newling K."/>
        </authorList>
    </citation>
    <scope>NUCLEOTIDE SEQUENCE [LARGE SCALE GENOMIC DNA]</scope>
</reference>
<keyword evidence="2" id="KW-1185">Reference proteome</keyword>
<evidence type="ECO:0000313" key="2">
    <source>
        <dbReference type="Proteomes" id="UP001642260"/>
    </source>
</evidence>
<dbReference type="SUPFAM" id="SSF54928">
    <property type="entry name" value="RNA-binding domain, RBD"/>
    <property type="match status" value="1"/>
</dbReference>
<dbReference type="InterPro" id="IPR035979">
    <property type="entry name" value="RBD_domain_sf"/>
</dbReference>
<accession>A0ABC8KZ80</accession>
<proteinExistence type="predicted"/>